<dbReference type="InterPro" id="IPR046496">
    <property type="entry name" value="DUF6589"/>
</dbReference>
<keyword evidence="2" id="KW-1133">Transmembrane helix</keyword>
<dbReference type="Pfam" id="PF20231">
    <property type="entry name" value="DUF6589"/>
    <property type="match status" value="1"/>
</dbReference>
<dbReference type="AlphaFoldDB" id="A0A9P3LPJ9"/>
<accession>A0A9P3LPJ9</accession>
<evidence type="ECO:0000256" key="2">
    <source>
        <dbReference type="SAM" id="Phobius"/>
    </source>
</evidence>
<dbReference type="OrthoDB" id="2801423at2759"/>
<evidence type="ECO:0000256" key="1">
    <source>
        <dbReference type="SAM" id="MobiDB-lite"/>
    </source>
</evidence>
<evidence type="ECO:0000313" key="4">
    <source>
        <dbReference type="EMBL" id="GJF00723.1"/>
    </source>
</evidence>
<evidence type="ECO:0000313" key="5">
    <source>
        <dbReference type="Proteomes" id="UP000703269"/>
    </source>
</evidence>
<sequence length="800" mass="90806">MAVNKRLRKRLGDAYDPIPNRTAAEAATEAITPTQQSSDEESMLQHEREPEEPVGNDELHASDLGAARSEGLFPAADEDNQSARREDIAEDDVDEAGADPGIALNMRRDPWLAVTTIMCMLLYIQYKFNTLFATIVGMLLFISRANHTIFAMCSRIGLSISRSDVLRKLHEIAKDSQKRLDDWIMQNPDGPFDGKVVFDNVNKMARAWDPTLGHRNILRCGTSAIVIKLEDVPEGALRLSPLLENIASNARSKLTVEELKKDINWAHVRGIGTGHILRTLVKHVPALQRHNSNVEHLFSESYAVHRLRLRKSDITSLRCSGANEATTAGVNEALQDVYDAQLKLSDERLEDSILIVGGDQLSVDRTRKLQRAVLKGGTNAECGRFLRPQLELWHTKWNNGKNIVQLNWAPTIEAGTFGLRHDCELLQRQLNPTKCDFYPMHGLLEVRFEALTLEGIRLLCEEYTGVVYPASDNLLDCLEKYFGKDGPLADHCFDCLEDMARTLYNRYYTETACDHSEHDDKWTEARYGPSAAFAPSARLASTADRVIANNVNFLRAVLWYLEFCTAVAVGDMGRVWEIIKIWRFSFWGCGATNYGNEMLELACNFLYEFSEKLRITFLNNWLVNPSGLPGHWQECDLLLEHYNYWIKLLFNAKSLDFDSKFLRECVSFNLRGFNDLRDRFRDIFRTTKSGGRHTPASIAADINKLGEHYRRDMVLVFHRGRTQSYTVVNEFSRGFNKLDGGQLDTFLQRTSREPFRVTPEELEDLEAEEERIPANPITVVNGVSSLQEFSTAILNEQTAP</sequence>
<evidence type="ECO:0000259" key="3">
    <source>
        <dbReference type="Pfam" id="PF20231"/>
    </source>
</evidence>
<keyword evidence="2" id="KW-0812">Transmembrane</keyword>
<organism evidence="4 5">
    <name type="scientific">Phanerochaete sordida</name>
    <dbReference type="NCBI Taxonomy" id="48140"/>
    <lineage>
        <taxon>Eukaryota</taxon>
        <taxon>Fungi</taxon>
        <taxon>Dikarya</taxon>
        <taxon>Basidiomycota</taxon>
        <taxon>Agaricomycotina</taxon>
        <taxon>Agaricomycetes</taxon>
        <taxon>Polyporales</taxon>
        <taxon>Phanerochaetaceae</taxon>
        <taxon>Phanerochaete</taxon>
    </lineage>
</organism>
<keyword evidence="5" id="KW-1185">Reference proteome</keyword>
<protein>
    <recommendedName>
        <fullName evidence="3">DUF6589 domain-containing protein</fullName>
    </recommendedName>
</protein>
<gene>
    <name evidence="4" type="ORF">PsYK624_170210</name>
</gene>
<dbReference type="Proteomes" id="UP000703269">
    <property type="component" value="Unassembled WGS sequence"/>
</dbReference>
<dbReference type="EMBL" id="BPQB01000189">
    <property type="protein sequence ID" value="GJF00723.1"/>
    <property type="molecule type" value="Genomic_DNA"/>
</dbReference>
<feature type="region of interest" description="Disordered" evidence="1">
    <location>
        <begin position="1"/>
        <end position="61"/>
    </location>
</feature>
<comment type="caution">
    <text evidence="4">The sequence shown here is derived from an EMBL/GenBank/DDBJ whole genome shotgun (WGS) entry which is preliminary data.</text>
</comment>
<name>A0A9P3LPJ9_9APHY</name>
<keyword evidence="2" id="KW-0472">Membrane</keyword>
<feature type="compositionally biased region" description="Basic and acidic residues" evidence="1">
    <location>
        <begin position="43"/>
        <end position="61"/>
    </location>
</feature>
<feature type="domain" description="DUF6589" evidence="3">
    <location>
        <begin position="250"/>
        <end position="693"/>
    </location>
</feature>
<reference evidence="4 5" key="1">
    <citation type="submission" date="2021-08" db="EMBL/GenBank/DDBJ databases">
        <title>Draft Genome Sequence of Phanerochaete sordida strain YK-624.</title>
        <authorList>
            <person name="Mori T."/>
            <person name="Dohra H."/>
            <person name="Suzuki T."/>
            <person name="Kawagishi H."/>
            <person name="Hirai H."/>
        </authorList>
    </citation>
    <scope>NUCLEOTIDE SEQUENCE [LARGE SCALE GENOMIC DNA]</scope>
    <source>
        <strain evidence="4 5">YK-624</strain>
    </source>
</reference>
<proteinExistence type="predicted"/>
<feature type="transmembrane region" description="Helical" evidence="2">
    <location>
        <begin position="132"/>
        <end position="153"/>
    </location>
</feature>